<comment type="caution">
    <text evidence="2">The sequence shown here is derived from an EMBL/GenBank/DDBJ whole genome shotgun (WGS) entry which is preliminary data.</text>
</comment>
<sequence>MALHGLLSADAVGLMWEAGYSVGGSRTWTLAVAVASALFLPGVMAAGSPGWAKHIHRGWGWHVGGLMGKKAWLGYDTPQQRGACCRVFSVLPPATGSASGMSWQQDRSLGSSQWHRPAWHSSLGRTRTPHAQHAPPPPTMAWS</sequence>
<name>A0A4D9E5B3_9SAUR</name>
<evidence type="ECO:0000313" key="2">
    <source>
        <dbReference type="EMBL" id="TFK03408.1"/>
    </source>
</evidence>
<proteinExistence type="predicted"/>
<protein>
    <submittedName>
        <fullName evidence="2">COMM domain-containing protein 7</fullName>
    </submittedName>
</protein>
<organism evidence="2 3">
    <name type="scientific">Platysternon megacephalum</name>
    <name type="common">big-headed turtle</name>
    <dbReference type="NCBI Taxonomy" id="55544"/>
    <lineage>
        <taxon>Eukaryota</taxon>
        <taxon>Metazoa</taxon>
        <taxon>Chordata</taxon>
        <taxon>Craniata</taxon>
        <taxon>Vertebrata</taxon>
        <taxon>Euteleostomi</taxon>
        <taxon>Archelosauria</taxon>
        <taxon>Testudinata</taxon>
        <taxon>Testudines</taxon>
        <taxon>Cryptodira</taxon>
        <taxon>Durocryptodira</taxon>
        <taxon>Testudinoidea</taxon>
        <taxon>Platysternidae</taxon>
        <taxon>Platysternon</taxon>
    </lineage>
</organism>
<reference evidence="2 3" key="1">
    <citation type="submission" date="2019-04" db="EMBL/GenBank/DDBJ databases">
        <title>Draft genome of the big-headed turtle Platysternon megacephalum.</title>
        <authorList>
            <person name="Gong S."/>
        </authorList>
    </citation>
    <scope>NUCLEOTIDE SEQUENCE [LARGE SCALE GENOMIC DNA]</scope>
    <source>
        <strain evidence="2">DO16091913</strain>
        <tissue evidence="2">Muscle</tissue>
    </source>
</reference>
<feature type="region of interest" description="Disordered" evidence="1">
    <location>
        <begin position="121"/>
        <end position="143"/>
    </location>
</feature>
<evidence type="ECO:0000313" key="3">
    <source>
        <dbReference type="Proteomes" id="UP000297703"/>
    </source>
</evidence>
<dbReference type="EMBL" id="QXTE01000158">
    <property type="protein sequence ID" value="TFK03408.1"/>
    <property type="molecule type" value="Genomic_DNA"/>
</dbReference>
<feature type="compositionally biased region" description="Pro residues" evidence="1">
    <location>
        <begin position="134"/>
        <end position="143"/>
    </location>
</feature>
<gene>
    <name evidence="2" type="ORF">DR999_PMT14147</name>
</gene>
<dbReference type="Proteomes" id="UP000297703">
    <property type="component" value="Unassembled WGS sequence"/>
</dbReference>
<reference evidence="2 3" key="2">
    <citation type="submission" date="2019-04" db="EMBL/GenBank/DDBJ databases">
        <title>The genome sequence of big-headed turtle.</title>
        <authorList>
            <person name="Gong S."/>
        </authorList>
    </citation>
    <scope>NUCLEOTIDE SEQUENCE [LARGE SCALE GENOMIC DNA]</scope>
    <source>
        <strain evidence="2">DO16091913</strain>
        <tissue evidence="2">Muscle</tissue>
    </source>
</reference>
<evidence type="ECO:0000256" key="1">
    <source>
        <dbReference type="SAM" id="MobiDB-lite"/>
    </source>
</evidence>
<keyword evidence="3" id="KW-1185">Reference proteome</keyword>
<accession>A0A4D9E5B3</accession>
<dbReference type="AlphaFoldDB" id="A0A4D9E5B3"/>